<organism evidence="4 6">
    <name type="scientific">Pseudomonas soli</name>
    <dbReference type="NCBI Taxonomy" id="1306993"/>
    <lineage>
        <taxon>Bacteria</taxon>
        <taxon>Pseudomonadati</taxon>
        <taxon>Pseudomonadota</taxon>
        <taxon>Gammaproteobacteria</taxon>
        <taxon>Pseudomonadales</taxon>
        <taxon>Pseudomonadaceae</taxon>
        <taxon>Pseudomonas</taxon>
    </lineage>
</organism>
<name>A0A1H9J7A0_9PSED</name>
<dbReference type="EMBL" id="QJRO01000011">
    <property type="protein sequence ID" value="PYB79719.1"/>
    <property type="molecule type" value="Genomic_DNA"/>
</dbReference>
<evidence type="ECO:0000313" key="5">
    <source>
        <dbReference type="EMBL" id="UXZ44066.1"/>
    </source>
</evidence>
<dbReference type="Pfam" id="PF10976">
    <property type="entry name" value="DUF2790"/>
    <property type="match status" value="1"/>
</dbReference>
<proteinExistence type="predicted"/>
<dbReference type="Proteomes" id="UP001329505">
    <property type="component" value="Unassembled WGS sequence"/>
</dbReference>
<reference evidence="5" key="3">
    <citation type="submission" date="2021-08" db="EMBL/GenBank/DDBJ databases">
        <authorList>
            <person name="Yaryura P.M."/>
            <person name="Bianco M.I."/>
            <person name="Morais C."/>
            <person name="Setubal J.C."/>
        </authorList>
    </citation>
    <scope>NUCLEOTIDE SEQUENCE</scope>
    <source>
        <strain evidence="5">AP1</strain>
    </source>
</reference>
<feature type="chain" id="PRO_5044559163" evidence="1">
    <location>
        <begin position="20"/>
        <end position="107"/>
    </location>
</feature>
<sequence>MLRPTLTAALLALSLSTQASGFSRLDSEQLLADHQQAVAAYAAKRAKPMPEIVDYRYGMKLDVARLVRQSGDPRTCEVVPRLMTFEDSQGTLRTVRYAVQSQCINNK</sequence>
<dbReference type="Proteomes" id="UP000247620">
    <property type="component" value="Unassembled WGS sequence"/>
</dbReference>
<evidence type="ECO:0000313" key="4">
    <source>
        <dbReference type="EMBL" id="SEQ82911.1"/>
    </source>
</evidence>
<protein>
    <submittedName>
        <fullName evidence="2">DUF2790 domain-containing protein</fullName>
    </submittedName>
</protein>
<gene>
    <name evidence="3" type="ORF">DMX07_16885</name>
    <name evidence="5" type="ORF">K7K07_18580</name>
    <name evidence="4" type="ORF">SAMN05216230_10416</name>
    <name evidence="2" type="ORF">V0R55_03870</name>
</gene>
<reference evidence="3 7" key="2">
    <citation type="submission" date="2018-06" db="EMBL/GenBank/DDBJ databases">
        <title>Pseudomonas diversity within urban Lake Michigan freshwaters.</title>
        <authorList>
            <person name="Batrich M."/>
            <person name="Hatzopoulos T."/>
            <person name="Putonti C."/>
        </authorList>
    </citation>
    <scope>NUCLEOTIDE SEQUENCE [LARGE SCALE GENOMIC DNA]</scope>
    <source>
        <strain evidence="3 7">LBp-160603</strain>
    </source>
</reference>
<dbReference type="EMBL" id="FOEQ01000004">
    <property type="protein sequence ID" value="SEQ82911.1"/>
    <property type="molecule type" value="Genomic_DNA"/>
</dbReference>
<dbReference type="Proteomes" id="UP000199221">
    <property type="component" value="Unassembled WGS sequence"/>
</dbReference>
<keyword evidence="8" id="KW-1185">Reference proteome</keyword>
<evidence type="ECO:0000313" key="3">
    <source>
        <dbReference type="EMBL" id="PYB79719.1"/>
    </source>
</evidence>
<dbReference type="EMBL" id="CP083803">
    <property type="protein sequence ID" value="UXZ44066.1"/>
    <property type="molecule type" value="Genomic_DNA"/>
</dbReference>
<dbReference type="EMBL" id="JAZDQQ010000002">
    <property type="protein sequence ID" value="MEE1879287.1"/>
    <property type="molecule type" value="Genomic_DNA"/>
</dbReference>
<feature type="signal peptide" evidence="1">
    <location>
        <begin position="1"/>
        <end position="19"/>
    </location>
</feature>
<dbReference type="Gene3D" id="2.30.140.50">
    <property type="entry name" value="Protein of unknown function DUF2790"/>
    <property type="match status" value="1"/>
</dbReference>
<dbReference type="Proteomes" id="UP001209279">
    <property type="component" value="Chromosome"/>
</dbReference>
<evidence type="ECO:0000313" key="6">
    <source>
        <dbReference type="Proteomes" id="UP000199221"/>
    </source>
</evidence>
<keyword evidence="1" id="KW-0732">Signal</keyword>
<accession>A0A1H9J7A0</accession>
<dbReference type="GeneID" id="93677430"/>
<reference evidence="4 6" key="1">
    <citation type="submission" date="2016-10" db="EMBL/GenBank/DDBJ databases">
        <authorList>
            <person name="de Groot N.N."/>
        </authorList>
    </citation>
    <scope>NUCLEOTIDE SEQUENCE [LARGE SCALE GENOMIC DNA]</scope>
    <source>
        <strain evidence="4 6">LMG 27941</strain>
    </source>
</reference>
<dbReference type="InterPro" id="IPR021245">
    <property type="entry name" value="DUF2790"/>
</dbReference>
<dbReference type="AlphaFoldDB" id="A0A1H9J7A0"/>
<evidence type="ECO:0000313" key="8">
    <source>
        <dbReference type="Proteomes" id="UP001329505"/>
    </source>
</evidence>
<evidence type="ECO:0000313" key="7">
    <source>
        <dbReference type="Proteomes" id="UP000247620"/>
    </source>
</evidence>
<evidence type="ECO:0000313" key="2">
    <source>
        <dbReference type="EMBL" id="MEE1879287.1"/>
    </source>
</evidence>
<dbReference type="RefSeq" id="WP_046856021.1">
    <property type="nucleotide sequence ID" value="NZ_CP083803.1"/>
</dbReference>
<reference evidence="2 8" key="4">
    <citation type="submission" date="2024-01" db="EMBL/GenBank/DDBJ databases">
        <title>Unpublished Manusciprt.</title>
        <authorList>
            <person name="Duman M."/>
            <person name="Valdes E.G."/>
            <person name="Ajmi N."/>
            <person name="Altun S."/>
            <person name="Saticioglu I.B."/>
        </authorList>
    </citation>
    <scope>NUCLEOTIDE SEQUENCE [LARGE SCALE GENOMIC DNA]</scope>
    <source>
        <strain evidence="2 8">139P</strain>
    </source>
</reference>
<evidence type="ECO:0000256" key="1">
    <source>
        <dbReference type="SAM" id="SignalP"/>
    </source>
</evidence>